<reference evidence="1" key="1">
    <citation type="submission" date="2022-02" db="EMBL/GenBank/DDBJ databases">
        <title>Plant Genome Project.</title>
        <authorList>
            <person name="Zhang R.-G."/>
        </authorList>
    </citation>
    <scope>NUCLEOTIDE SEQUENCE</scope>
    <source>
        <strain evidence="1">AT1</strain>
    </source>
</reference>
<sequence>MLMQGILSTEKGQRALLSFDSLERSLIEVHSKGVNMELVENLLLDQERKFSAEAISLEKSTLWKTHEKNFETWICPLVYALIGYSDDIILRLCQDIVMLKAEVAELLLPNVVVNLAGRKNLDIDLCRIISLQVNSIHFKPPKTPPSPPRAAKHRHTSLGAKSNAKGYWRGGGVPPSA</sequence>
<keyword evidence="2" id="KW-1185">Reference proteome</keyword>
<organism evidence="1 2">
    <name type="scientific">Rhododendron molle</name>
    <name type="common">Chinese azalea</name>
    <name type="synonym">Azalea mollis</name>
    <dbReference type="NCBI Taxonomy" id="49168"/>
    <lineage>
        <taxon>Eukaryota</taxon>
        <taxon>Viridiplantae</taxon>
        <taxon>Streptophyta</taxon>
        <taxon>Embryophyta</taxon>
        <taxon>Tracheophyta</taxon>
        <taxon>Spermatophyta</taxon>
        <taxon>Magnoliopsida</taxon>
        <taxon>eudicotyledons</taxon>
        <taxon>Gunneridae</taxon>
        <taxon>Pentapetalae</taxon>
        <taxon>asterids</taxon>
        <taxon>Ericales</taxon>
        <taxon>Ericaceae</taxon>
        <taxon>Ericoideae</taxon>
        <taxon>Rhodoreae</taxon>
        <taxon>Rhododendron</taxon>
    </lineage>
</organism>
<evidence type="ECO:0000313" key="2">
    <source>
        <dbReference type="Proteomes" id="UP001062846"/>
    </source>
</evidence>
<dbReference type="Proteomes" id="UP001062846">
    <property type="component" value="Chromosome 8"/>
</dbReference>
<gene>
    <name evidence="1" type="ORF">RHMOL_Rhmol08G0189100</name>
</gene>
<comment type="caution">
    <text evidence="1">The sequence shown here is derived from an EMBL/GenBank/DDBJ whole genome shotgun (WGS) entry which is preliminary data.</text>
</comment>
<evidence type="ECO:0000313" key="1">
    <source>
        <dbReference type="EMBL" id="KAI8543059.1"/>
    </source>
</evidence>
<name>A0ACC0MQ78_RHOML</name>
<dbReference type="EMBL" id="CM046395">
    <property type="protein sequence ID" value="KAI8543059.1"/>
    <property type="molecule type" value="Genomic_DNA"/>
</dbReference>
<proteinExistence type="predicted"/>
<accession>A0ACC0MQ78</accession>
<protein>
    <submittedName>
        <fullName evidence="1">Uncharacterized protein</fullName>
    </submittedName>
</protein>